<dbReference type="InterPro" id="IPR036390">
    <property type="entry name" value="WH_DNA-bd_sf"/>
</dbReference>
<dbReference type="KEGG" id="lpk:LACPI_1528"/>
<dbReference type="STRING" id="1364.LP2241_30537"/>
<accession>A0A0D6DXN3</accession>
<gene>
    <name evidence="2" type="ORF">LACPI_1528</name>
</gene>
<dbReference type="EMBL" id="LN774769">
    <property type="protein sequence ID" value="CEN28728.1"/>
    <property type="molecule type" value="Genomic_DNA"/>
</dbReference>
<dbReference type="InterPro" id="IPR005149">
    <property type="entry name" value="Tscrpt_reg_PadR_N"/>
</dbReference>
<dbReference type="Pfam" id="PF03551">
    <property type="entry name" value="PadR"/>
    <property type="match status" value="1"/>
</dbReference>
<evidence type="ECO:0000313" key="2">
    <source>
        <dbReference type="EMBL" id="CEN28728.1"/>
    </source>
</evidence>
<dbReference type="InterPro" id="IPR052509">
    <property type="entry name" value="Metal_resp_DNA-bind_regulator"/>
</dbReference>
<dbReference type="PANTHER" id="PTHR33169">
    <property type="entry name" value="PADR-FAMILY TRANSCRIPTIONAL REGULATOR"/>
    <property type="match status" value="1"/>
</dbReference>
<proteinExistence type="predicted"/>
<protein>
    <submittedName>
        <fullName evidence="2">PadR family regulatory protein</fullName>
    </submittedName>
</protein>
<name>A0A0D6DXN3_9LACT</name>
<dbReference type="InterPro" id="IPR036388">
    <property type="entry name" value="WH-like_DNA-bd_sf"/>
</dbReference>
<dbReference type="RefSeq" id="WP_047915802.1">
    <property type="nucleotide sequence ID" value="NZ_LN774769.1"/>
</dbReference>
<reference evidence="3" key="1">
    <citation type="submission" date="2015-01" db="EMBL/GenBank/DDBJ databases">
        <authorList>
            <person name="Andreevskaya M."/>
        </authorList>
    </citation>
    <scope>NUCLEOTIDE SEQUENCE [LARGE SCALE GENOMIC DNA]</scope>
    <source>
        <strain evidence="3">MKFS47</strain>
    </source>
</reference>
<dbReference type="Gene3D" id="1.10.10.10">
    <property type="entry name" value="Winged helix-like DNA-binding domain superfamily/Winged helix DNA-binding domain"/>
    <property type="match status" value="1"/>
</dbReference>
<dbReference type="PANTHER" id="PTHR33169:SF24">
    <property type="entry name" value="TRANSCRIPTIONAL REGULATOR, PADR FAMILY"/>
    <property type="match status" value="1"/>
</dbReference>
<evidence type="ECO:0000313" key="3">
    <source>
        <dbReference type="Proteomes" id="UP000033166"/>
    </source>
</evidence>
<feature type="domain" description="Transcription regulator PadR N-terminal" evidence="1">
    <location>
        <begin position="14"/>
        <end position="82"/>
    </location>
</feature>
<dbReference type="HOGENOM" id="CLU_063440_3_0_9"/>
<dbReference type="Proteomes" id="UP000033166">
    <property type="component" value="Chromosome I"/>
</dbReference>
<dbReference type="AlphaFoldDB" id="A0A0D6DXN3"/>
<sequence length="103" mass="11833">MTIQMPTVLLDGSVLAILENQDMYGYLLTKEIQKYINVSESTMYPVLRRLQKSGELVTYDEAFEGRMRRYYQITSLGQARLSEIKQDWQTFSVGINDILGGIS</sequence>
<evidence type="ECO:0000259" key="1">
    <source>
        <dbReference type="Pfam" id="PF03551"/>
    </source>
</evidence>
<dbReference type="SUPFAM" id="SSF46785">
    <property type="entry name" value="Winged helix' DNA-binding domain"/>
    <property type="match status" value="1"/>
</dbReference>
<organism evidence="2 3">
    <name type="scientific">Pseudolactococcus piscium MKFS47</name>
    <dbReference type="NCBI Taxonomy" id="297352"/>
    <lineage>
        <taxon>Bacteria</taxon>
        <taxon>Bacillati</taxon>
        <taxon>Bacillota</taxon>
        <taxon>Bacilli</taxon>
        <taxon>Lactobacillales</taxon>
        <taxon>Streptococcaceae</taxon>
        <taxon>Pseudolactococcus</taxon>
    </lineage>
</organism>